<sequence>MFTTRLLACLAFLALLWPLATTAAPFTPGNLVVVRIGDGSAALSSAATATFLLEYTPTGTLVQTIALPTAVSGSNRILTNTGSSSTDATLSRSEDGRYLVLTGYDAAPGTATVAGTTSATVNRVIGRIAADGTINTSTVVNDAFSAGNIRSAATVDGANFYAVGSNSGVRYVPFGGTGASTAINSAPTNIRVVEIADGNLYVSAASGTYQGISQVGTGLPTTTGQTVTQLPGFPTASGPQPYEFFFADLSTSEPGVDVVYVADDRTSSPGGIQKWSLVGGTWTLNGSIASTLAVRGLDGMVSGGTVTLAASGNGGLFLLTDNAGYNAAPSAAMLPMAIATAGTNAVFRGVAFAPVAGMVTPAPNITSFTPATGNVGATVTITGTNFTGATSVTLNGVAITGFTVVNGTTITFTVPMGATSGAIAVTTPGGTATSSTNFTVTVATPAPTITSFTPASGNVGATVTITGTNLTGATSVTLGGVAAMFTVVNGTTITFTVPTGATTGAISVTTPGGTVNSGTNFTVTTPVPAPTITSFTPASGNVGATVTITGTNFTGATAVTLNGAAISGFTVVNGTTITFTVPTGATSGAIAVTTPGGTATSTTSFTVTTPTPAPTIASFTPASGNVGATVTITGTNFTGATSVTLNGVAITGFTVVNGTTITFTVPMGATSGAIAVTTPGGTATSSTSFTVTVPTPAPTITSFTPTSGASGATVTITGTNLTGATAVTLNGVAITGFTVVNATTITFTVPASAASGTIAVTTPGGTATSTGTFTVTPAVPAPTITSFSPARAVAGMGFTLTVNGTNLVAGTVINFNGNNYTGMVLGSSGTGYSVVIPASGVPAPGTYPITATNGGGTSMALSFIVVAPSTVSAFEDFETGTKGGYATGTVMLSSGAWTFTDALLGNLFNDKTNGVQSARIRGGGSITMNFDKPNGAGVITLQAALYGTDAAASFTLEISSDGGNTWTTLSGAPAALTTTLTTYSFTANRPGNVRLRISSTNTTAGSNPRINIDDITITNFMGTGTREASQAQLSLYPNPTADLVTVGVNGNAAGLSVEVRDLLGRAVLSTTLPASGQLSLRTLPAGTYLLTVDGKLTRRITKE</sequence>
<feature type="domain" description="IPT/TIG" evidence="2">
    <location>
        <begin position="613"/>
        <end position="692"/>
    </location>
</feature>
<dbReference type="Gene3D" id="2.60.40.10">
    <property type="entry name" value="Immunoglobulins"/>
    <property type="match status" value="6"/>
</dbReference>
<dbReference type="SMART" id="SM00710">
    <property type="entry name" value="PbH1"/>
    <property type="match status" value="5"/>
</dbReference>
<feature type="domain" description="IPT/TIG" evidence="2">
    <location>
        <begin position="446"/>
        <end position="524"/>
    </location>
</feature>
<feature type="domain" description="IPT/TIG" evidence="2">
    <location>
        <begin position="697"/>
        <end position="776"/>
    </location>
</feature>
<keyword evidence="4" id="KW-1185">Reference proteome</keyword>
<dbReference type="CDD" id="cd00102">
    <property type="entry name" value="IPT"/>
    <property type="match status" value="3"/>
</dbReference>
<dbReference type="InterPro" id="IPR002909">
    <property type="entry name" value="IPT_dom"/>
</dbReference>
<dbReference type="Gene3D" id="2.60.120.260">
    <property type="entry name" value="Galactose-binding domain-like"/>
    <property type="match status" value="1"/>
</dbReference>
<gene>
    <name evidence="3" type="ORF">GCM10023185_14450</name>
</gene>
<dbReference type="Pfam" id="PF01833">
    <property type="entry name" value="TIG"/>
    <property type="match status" value="6"/>
</dbReference>
<feature type="domain" description="IPT/TIG" evidence="2">
    <location>
        <begin position="362"/>
        <end position="441"/>
    </location>
</feature>
<dbReference type="Proteomes" id="UP001501153">
    <property type="component" value="Unassembled WGS sequence"/>
</dbReference>
<keyword evidence="1" id="KW-0732">Signal</keyword>
<evidence type="ECO:0000256" key="1">
    <source>
        <dbReference type="SAM" id="SignalP"/>
    </source>
</evidence>
<feature type="signal peptide" evidence="1">
    <location>
        <begin position="1"/>
        <end position="23"/>
    </location>
</feature>
<proteinExistence type="predicted"/>
<evidence type="ECO:0000313" key="3">
    <source>
        <dbReference type="EMBL" id="GAA4353623.1"/>
    </source>
</evidence>
<name>A0ABP8I8S6_9BACT</name>
<dbReference type="SMART" id="SM00429">
    <property type="entry name" value="IPT"/>
    <property type="match status" value="6"/>
</dbReference>
<dbReference type="InterPro" id="IPR013783">
    <property type="entry name" value="Ig-like_fold"/>
</dbReference>
<accession>A0ABP8I8S6</accession>
<comment type="caution">
    <text evidence="3">The sequence shown here is derived from an EMBL/GenBank/DDBJ whole genome shotgun (WGS) entry which is preliminary data.</text>
</comment>
<feature type="domain" description="IPT/TIG" evidence="2">
    <location>
        <begin position="529"/>
        <end position="608"/>
    </location>
</feature>
<dbReference type="SUPFAM" id="SSF81296">
    <property type="entry name" value="E set domains"/>
    <property type="match status" value="6"/>
</dbReference>
<organism evidence="3 4">
    <name type="scientific">Hymenobacter saemangeumensis</name>
    <dbReference type="NCBI Taxonomy" id="1084522"/>
    <lineage>
        <taxon>Bacteria</taxon>
        <taxon>Pseudomonadati</taxon>
        <taxon>Bacteroidota</taxon>
        <taxon>Cytophagia</taxon>
        <taxon>Cytophagales</taxon>
        <taxon>Hymenobacteraceae</taxon>
        <taxon>Hymenobacter</taxon>
    </lineage>
</organism>
<feature type="domain" description="IPT/TIG" evidence="2">
    <location>
        <begin position="781"/>
        <end position="866"/>
    </location>
</feature>
<dbReference type="InterPro" id="IPR006626">
    <property type="entry name" value="PbH1"/>
</dbReference>
<feature type="chain" id="PRO_5046296797" description="IPT/TIG domain-containing protein" evidence="1">
    <location>
        <begin position="24"/>
        <end position="1103"/>
    </location>
</feature>
<reference evidence="4" key="1">
    <citation type="journal article" date="2019" name="Int. J. Syst. Evol. Microbiol.">
        <title>The Global Catalogue of Microorganisms (GCM) 10K type strain sequencing project: providing services to taxonomists for standard genome sequencing and annotation.</title>
        <authorList>
            <consortium name="The Broad Institute Genomics Platform"/>
            <consortium name="The Broad Institute Genome Sequencing Center for Infectious Disease"/>
            <person name="Wu L."/>
            <person name="Ma J."/>
        </authorList>
    </citation>
    <scope>NUCLEOTIDE SEQUENCE [LARGE SCALE GENOMIC DNA]</scope>
    <source>
        <strain evidence="4">JCM 17923</strain>
    </source>
</reference>
<dbReference type="NCBIfam" id="TIGR04183">
    <property type="entry name" value="Por_Secre_tail"/>
    <property type="match status" value="1"/>
</dbReference>
<dbReference type="Pfam" id="PF18962">
    <property type="entry name" value="Por_Secre_tail"/>
    <property type="match status" value="1"/>
</dbReference>
<dbReference type="EMBL" id="BAABGZ010000014">
    <property type="protein sequence ID" value="GAA4353623.1"/>
    <property type="molecule type" value="Genomic_DNA"/>
</dbReference>
<dbReference type="InterPro" id="IPR014756">
    <property type="entry name" value="Ig_E-set"/>
</dbReference>
<dbReference type="InterPro" id="IPR026444">
    <property type="entry name" value="Secre_tail"/>
</dbReference>
<evidence type="ECO:0000259" key="2">
    <source>
        <dbReference type="SMART" id="SM00429"/>
    </source>
</evidence>
<protein>
    <recommendedName>
        <fullName evidence="2">IPT/TIG domain-containing protein</fullName>
    </recommendedName>
</protein>
<evidence type="ECO:0000313" key="4">
    <source>
        <dbReference type="Proteomes" id="UP001501153"/>
    </source>
</evidence>